<keyword evidence="2" id="KW-0813">Transport</keyword>
<evidence type="ECO:0000256" key="5">
    <source>
        <dbReference type="ARBA" id="ARBA00022692"/>
    </source>
</evidence>
<proteinExistence type="predicted"/>
<evidence type="ECO:0000256" key="7">
    <source>
        <dbReference type="ARBA" id="ARBA00023136"/>
    </source>
</evidence>
<evidence type="ECO:0000313" key="10">
    <source>
        <dbReference type="EnsemblMetazoa" id="CapteP219820"/>
    </source>
</evidence>
<dbReference type="Pfam" id="PF04143">
    <property type="entry name" value="Sulf_transp"/>
    <property type="match status" value="1"/>
</dbReference>
<feature type="transmembrane region" description="Helical" evidence="8">
    <location>
        <begin position="12"/>
        <end position="32"/>
    </location>
</feature>
<dbReference type="OrthoDB" id="10254418at2759"/>
<keyword evidence="7 8" id="KW-0472">Membrane</keyword>
<feature type="transmembrane region" description="Helical" evidence="8">
    <location>
        <begin position="323"/>
        <end position="341"/>
    </location>
</feature>
<sequence length="406" mass="43401">MVFRRWVMMKMFMAAVGSGQVVLALMSIFPGIKDKMLKAMEEYGGCFSEKGLLTSILGPFILGMGMTLSGARLLPVVFLSGIDDCEFASLFGADVVLNRANDSIPGTMLSTTRGTHIGLISNECPGMVLAQVGSWTNNAIYTFIGTLIGALLYGLVAPFVIRLTRPKKPFEILTVHEKLNVRYVYLALPMALAIGVVVFLLEYFIPWQDDIDCWNRNEFATPGANIFTMKSWSPGVSGAVIGVLQVAIVLAVGDTLGGSSSYVTIVSQWVITERLQSMFPYLARARCGIGNWWQVFYVLAAVAGGALSSWGSDSIGTAPGVSVTTAIFGGILLLLGARLAAGCTSGHGLSGMGLLYWFSFLAVPAMFAGGIALAFAMDATGALSDYHFHDVAVDIPLENCANFTMN</sequence>
<evidence type="ECO:0000256" key="1">
    <source>
        <dbReference type="ARBA" id="ARBA00004429"/>
    </source>
</evidence>
<evidence type="ECO:0000313" key="9">
    <source>
        <dbReference type="EMBL" id="ELT97896.1"/>
    </source>
</evidence>
<feature type="transmembrane region" description="Helical" evidence="8">
    <location>
        <begin position="183"/>
        <end position="205"/>
    </location>
</feature>
<dbReference type="PANTHER" id="PTHR30574:SF1">
    <property type="entry name" value="SULPHUR TRANSPORT DOMAIN-CONTAINING PROTEIN"/>
    <property type="match status" value="1"/>
</dbReference>
<keyword evidence="6 8" id="KW-1133">Transmembrane helix</keyword>
<protein>
    <submittedName>
        <fullName evidence="9 10">Uncharacterized protein</fullName>
    </submittedName>
</protein>
<feature type="transmembrane region" description="Helical" evidence="8">
    <location>
        <begin position="353"/>
        <end position="377"/>
    </location>
</feature>
<dbReference type="OMA" id="RRSMIGI"/>
<comment type="subcellular location">
    <subcellularLocation>
        <location evidence="1">Cell inner membrane</location>
        <topology evidence="1">Multi-pass membrane protein</topology>
    </subcellularLocation>
</comment>
<keyword evidence="11" id="KW-1185">Reference proteome</keyword>
<dbReference type="EnsemblMetazoa" id="CapteT219820">
    <property type="protein sequence ID" value="CapteP219820"/>
    <property type="gene ID" value="CapteG219820"/>
</dbReference>
<dbReference type="InterPro" id="IPR007272">
    <property type="entry name" value="Sulf_transp_TsuA/YedE"/>
</dbReference>
<reference evidence="9 11" key="2">
    <citation type="journal article" date="2013" name="Nature">
        <title>Insights into bilaterian evolution from three spiralian genomes.</title>
        <authorList>
            <person name="Simakov O."/>
            <person name="Marletaz F."/>
            <person name="Cho S.J."/>
            <person name="Edsinger-Gonzales E."/>
            <person name="Havlak P."/>
            <person name="Hellsten U."/>
            <person name="Kuo D.H."/>
            <person name="Larsson T."/>
            <person name="Lv J."/>
            <person name="Arendt D."/>
            <person name="Savage R."/>
            <person name="Osoegawa K."/>
            <person name="de Jong P."/>
            <person name="Grimwood J."/>
            <person name="Chapman J.A."/>
            <person name="Shapiro H."/>
            <person name="Aerts A."/>
            <person name="Otillar R.P."/>
            <person name="Terry A.Y."/>
            <person name="Boore J.L."/>
            <person name="Grigoriev I.V."/>
            <person name="Lindberg D.R."/>
            <person name="Seaver E.C."/>
            <person name="Weisblat D.A."/>
            <person name="Putnam N.H."/>
            <person name="Rokhsar D.S."/>
        </authorList>
    </citation>
    <scope>NUCLEOTIDE SEQUENCE</scope>
    <source>
        <strain evidence="9 11">I ESC-2004</strain>
    </source>
</reference>
<dbReference type="EMBL" id="AMQN01010705">
    <property type="status" value="NOT_ANNOTATED_CDS"/>
    <property type="molecule type" value="Genomic_DNA"/>
</dbReference>
<feature type="transmembrane region" description="Helical" evidence="8">
    <location>
        <begin position="139"/>
        <end position="163"/>
    </location>
</feature>
<accession>R7U2M2</accession>
<keyword evidence="4" id="KW-0997">Cell inner membrane</keyword>
<keyword evidence="5 8" id="KW-0812">Transmembrane</keyword>
<dbReference type="PANTHER" id="PTHR30574">
    <property type="entry name" value="INNER MEMBRANE PROTEIN YEDE"/>
    <property type="match status" value="1"/>
</dbReference>
<feature type="transmembrane region" description="Helical" evidence="8">
    <location>
        <begin position="292"/>
        <end position="311"/>
    </location>
</feature>
<feature type="transmembrane region" description="Helical" evidence="8">
    <location>
        <begin position="52"/>
        <end position="71"/>
    </location>
</feature>
<keyword evidence="3" id="KW-1003">Cell membrane</keyword>
<dbReference type="STRING" id="283909.R7U2M2"/>
<name>R7U2M2_CAPTE</name>
<evidence type="ECO:0000256" key="4">
    <source>
        <dbReference type="ARBA" id="ARBA00022519"/>
    </source>
</evidence>
<reference evidence="11" key="1">
    <citation type="submission" date="2012-12" db="EMBL/GenBank/DDBJ databases">
        <authorList>
            <person name="Hellsten U."/>
            <person name="Grimwood J."/>
            <person name="Chapman J.A."/>
            <person name="Shapiro H."/>
            <person name="Aerts A."/>
            <person name="Otillar R.P."/>
            <person name="Terry A.Y."/>
            <person name="Boore J.L."/>
            <person name="Simakov O."/>
            <person name="Marletaz F."/>
            <person name="Cho S.-J."/>
            <person name="Edsinger-Gonzales E."/>
            <person name="Havlak P."/>
            <person name="Kuo D.-H."/>
            <person name="Larsson T."/>
            <person name="Lv J."/>
            <person name="Arendt D."/>
            <person name="Savage R."/>
            <person name="Osoegawa K."/>
            <person name="de Jong P."/>
            <person name="Lindberg D.R."/>
            <person name="Seaver E.C."/>
            <person name="Weisblat D.A."/>
            <person name="Putnam N.H."/>
            <person name="Grigoriev I.V."/>
            <person name="Rokhsar D.S."/>
        </authorList>
    </citation>
    <scope>NUCLEOTIDE SEQUENCE</scope>
    <source>
        <strain evidence="11">I ESC-2004</strain>
    </source>
</reference>
<dbReference type="EMBL" id="KB308442">
    <property type="protein sequence ID" value="ELT97896.1"/>
    <property type="molecule type" value="Genomic_DNA"/>
</dbReference>
<evidence type="ECO:0000256" key="3">
    <source>
        <dbReference type="ARBA" id="ARBA00022475"/>
    </source>
</evidence>
<evidence type="ECO:0000256" key="8">
    <source>
        <dbReference type="SAM" id="Phobius"/>
    </source>
</evidence>
<dbReference type="Proteomes" id="UP000014760">
    <property type="component" value="Unassembled WGS sequence"/>
</dbReference>
<evidence type="ECO:0000256" key="2">
    <source>
        <dbReference type="ARBA" id="ARBA00022448"/>
    </source>
</evidence>
<evidence type="ECO:0000313" key="11">
    <source>
        <dbReference type="Proteomes" id="UP000014760"/>
    </source>
</evidence>
<reference evidence="10" key="3">
    <citation type="submission" date="2015-06" db="UniProtKB">
        <authorList>
            <consortium name="EnsemblMetazoa"/>
        </authorList>
    </citation>
    <scope>IDENTIFICATION</scope>
</reference>
<dbReference type="HOGENOM" id="CLU_053006_1_0_1"/>
<evidence type="ECO:0000256" key="6">
    <source>
        <dbReference type="ARBA" id="ARBA00022989"/>
    </source>
</evidence>
<gene>
    <name evidence="9" type="ORF">CAPTEDRAFT_219820</name>
</gene>
<organism evidence="9">
    <name type="scientific">Capitella teleta</name>
    <name type="common">Polychaete worm</name>
    <dbReference type="NCBI Taxonomy" id="283909"/>
    <lineage>
        <taxon>Eukaryota</taxon>
        <taxon>Metazoa</taxon>
        <taxon>Spiralia</taxon>
        <taxon>Lophotrochozoa</taxon>
        <taxon>Annelida</taxon>
        <taxon>Polychaeta</taxon>
        <taxon>Sedentaria</taxon>
        <taxon>Scolecida</taxon>
        <taxon>Capitellidae</taxon>
        <taxon>Capitella</taxon>
    </lineage>
</organism>
<feature type="transmembrane region" description="Helical" evidence="8">
    <location>
        <begin position="239"/>
        <end position="271"/>
    </location>
</feature>
<dbReference type="AlphaFoldDB" id="R7U2M2"/>
<dbReference type="GO" id="GO:0005886">
    <property type="term" value="C:plasma membrane"/>
    <property type="evidence" value="ECO:0007669"/>
    <property type="project" value="UniProtKB-SubCell"/>
</dbReference>